<gene>
    <name evidence="4" type="ORF">PSH67_20045</name>
</gene>
<dbReference type="Proteomes" id="UP001236748">
    <property type="component" value="Chromosome"/>
</dbReference>
<keyword evidence="3" id="KW-0812">Transmembrane</keyword>
<proteinExistence type="predicted"/>
<reference evidence="4 5" key="1">
    <citation type="submission" date="2023-02" db="EMBL/GenBank/DDBJ databases">
        <title>Evolution of Hrp T3SS in non-pathogenic Pseudomonas fluorescens.</title>
        <authorList>
            <person name="Liao K."/>
            <person name="Wei H."/>
            <person name="Gu Y."/>
        </authorList>
    </citation>
    <scope>NUCLEOTIDE SEQUENCE [LARGE SCALE GENOMIC DNA]</scope>
    <source>
        <strain evidence="4 5">FP2043</strain>
    </source>
</reference>
<keyword evidence="3" id="KW-0472">Membrane</keyword>
<dbReference type="InterPro" id="IPR003673">
    <property type="entry name" value="CoA-Trfase_fam_III"/>
</dbReference>
<name>A0ABY9FP87_9PSED</name>
<feature type="transmembrane region" description="Helical" evidence="3">
    <location>
        <begin position="158"/>
        <end position="178"/>
    </location>
</feature>
<dbReference type="InterPro" id="IPR050483">
    <property type="entry name" value="CoA-transferase_III_domain"/>
</dbReference>
<accession>A0ABY9FP87</accession>
<keyword evidence="3" id="KW-1133">Transmembrane helix</keyword>
<feature type="region of interest" description="Disordered" evidence="2">
    <location>
        <begin position="36"/>
        <end position="56"/>
    </location>
</feature>
<dbReference type="PANTHER" id="PTHR48207:SF3">
    <property type="entry name" value="SUCCINATE--HYDROXYMETHYLGLUTARATE COA-TRANSFERASE"/>
    <property type="match status" value="1"/>
</dbReference>
<evidence type="ECO:0000256" key="3">
    <source>
        <dbReference type="SAM" id="Phobius"/>
    </source>
</evidence>
<sequence length="203" mass="21495">MKLDGVKVLDLTQFMPGSVLTAIMADHGAEVIKVESPTGDPTRYHEHRGQREPDSGTLSFFAGCNRGKSSLSLDLKKPAALAIIRQLVEQADVLVESFRPGVGSQAMRALNPRLIYCSVSAFGETGPLRDLPAHDSVVQAYSGSLPRTKDGIPITDCLPVAALAGALNGLVAVLMALLGARSTGRGERIDISMRDCLLSAQPS</sequence>
<protein>
    <submittedName>
        <fullName evidence="4">CoA transferase</fullName>
    </submittedName>
</protein>
<organism evidence="4 5">
    <name type="scientific">Pseudomonas lurida</name>
    <dbReference type="NCBI Taxonomy" id="244566"/>
    <lineage>
        <taxon>Bacteria</taxon>
        <taxon>Pseudomonadati</taxon>
        <taxon>Pseudomonadota</taxon>
        <taxon>Gammaproteobacteria</taxon>
        <taxon>Pseudomonadales</taxon>
        <taxon>Pseudomonadaceae</taxon>
        <taxon>Pseudomonas</taxon>
    </lineage>
</organism>
<dbReference type="PANTHER" id="PTHR48207">
    <property type="entry name" value="SUCCINATE--HYDROXYMETHYLGLUTARATE COA-TRANSFERASE"/>
    <property type="match status" value="1"/>
</dbReference>
<feature type="compositionally biased region" description="Basic and acidic residues" evidence="2">
    <location>
        <begin position="42"/>
        <end position="54"/>
    </location>
</feature>
<evidence type="ECO:0000256" key="2">
    <source>
        <dbReference type="SAM" id="MobiDB-lite"/>
    </source>
</evidence>
<dbReference type="GO" id="GO:0016740">
    <property type="term" value="F:transferase activity"/>
    <property type="evidence" value="ECO:0007669"/>
    <property type="project" value="UniProtKB-KW"/>
</dbReference>
<dbReference type="RefSeq" id="WP_050513983.1">
    <property type="nucleotide sequence ID" value="NZ_CP117450.1"/>
</dbReference>
<evidence type="ECO:0000313" key="5">
    <source>
        <dbReference type="Proteomes" id="UP001236748"/>
    </source>
</evidence>
<keyword evidence="5" id="KW-1185">Reference proteome</keyword>
<evidence type="ECO:0000313" key="4">
    <source>
        <dbReference type="EMBL" id="WLH05122.1"/>
    </source>
</evidence>
<dbReference type="Gene3D" id="3.40.50.10540">
    <property type="entry name" value="Crotonobetainyl-coa:carnitine coa-transferase, domain 1"/>
    <property type="match status" value="1"/>
</dbReference>
<dbReference type="InterPro" id="IPR023606">
    <property type="entry name" value="CoA-Trfase_III_dom_1_sf"/>
</dbReference>
<evidence type="ECO:0000256" key="1">
    <source>
        <dbReference type="ARBA" id="ARBA00022679"/>
    </source>
</evidence>
<dbReference type="EMBL" id="CP117450">
    <property type="protein sequence ID" value="WLH05122.1"/>
    <property type="molecule type" value="Genomic_DNA"/>
</dbReference>
<dbReference type="Pfam" id="PF02515">
    <property type="entry name" value="CoA_transf_3"/>
    <property type="match status" value="1"/>
</dbReference>
<dbReference type="SUPFAM" id="SSF89796">
    <property type="entry name" value="CoA-transferase family III (CaiB/BaiF)"/>
    <property type="match status" value="1"/>
</dbReference>
<keyword evidence="1 4" id="KW-0808">Transferase</keyword>